<protein>
    <submittedName>
        <fullName evidence="3">Helix-hairpin-helix domain-containing protein</fullName>
    </submittedName>
</protein>
<sequence>MLEWIKDNWIIFCIIVIVFLFSGWEIGKNLVRSSKYEEDTPHTFVYRESQSDDQTHFLSDTPTEEDYFVDIKGAVHYPNVYQIIGNERVIDIIEIAGGFTEDAAINQINLAEKVYDEMVIYIPTEDELGADWDYSSHSSTESGKIRINSATQSEIESLPGIGSVKAAAIIQFREENGPFSSIDDLQQISGIGSKTVENMKEYVQIP</sequence>
<dbReference type="Gene3D" id="3.10.560.10">
    <property type="entry name" value="Outer membrane lipoprotein wza domain like"/>
    <property type="match status" value="1"/>
</dbReference>
<dbReference type="GO" id="GO:0006281">
    <property type="term" value="P:DNA repair"/>
    <property type="evidence" value="ECO:0007669"/>
    <property type="project" value="InterPro"/>
</dbReference>
<gene>
    <name evidence="3" type="ORF">OWO01_12330</name>
</gene>
<dbReference type="InterPro" id="IPR051675">
    <property type="entry name" value="Endo/Exo/Phosphatase_dom_1"/>
</dbReference>
<evidence type="ECO:0000256" key="1">
    <source>
        <dbReference type="SAM" id="Phobius"/>
    </source>
</evidence>
<dbReference type="SMART" id="SM00278">
    <property type="entry name" value="HhH1"/>
    <property type="match status" value="2"/>
</dbReference>
<dbReference type="GO" id="GO:0015627">
    <property type="term" value="C:type II protein secretion system complex"/>
    <property type="evidence" value="ECO:0007669"/>
    <property type="project" value="TreeGrafter"/>
</dbReference>
<dbReference type="Pfam" id="PF12836">
    <property type="entry name" value="HHH_3"/>
    <property type="match status" value="1"/>
</dbReference>
<name>A0A9J6REC1_9BACI</name>
<dbReference type="InterPro" id="IPR004509">
    <property type="entry name" value="Competence_ComEA_HhH"/>
</dbReference>
<evidence type="ECO:0000259" key="2">
    <source>
        <dbReference type="SMART" id="SM00278"/>
    </source>
</evidence>
<dbReference type="Gene3D" id="1.10.150.310">
    <property type="entry name" value="Tex RuvX-like domain-like"/>
    <property type="match status" value="1"/>
</dbReference>
<dbReference type="InterPro" id="IPR019554">
    <property type="entry name" value="Soluble_ligand-bd"/>
</dbReference>
<dbReference type="Pfam" id="PF10531">
    <property type="entry name" value="SLBB"/>
    <property type="match status" value="1"/>
</dbReference>
<organism evidence="3 4">
    <name type="scientific">Natronobacillus azotifigens</name>
    <dbReference type="NCBI Taxonomy" id="472978"/>
    <lineage>
        <taxon>Bacteria</taxon>
        <taxon>Bacillati</taxon>
        <taxon>Bacillota</taxon>
        <taxon>Bacilli</taxon>
        <taxon>Bacillales</taxon>
        <taxon>Bacillaceae</taxon>
        <taxon>Natronobacillus</taxon>
    </lineage>
</organism>
<feature type="transmembrane region" description="Helical" evidence="1">
    <location>
        <begin position="9"/>
        <end position="27"/>
    </location>
</feature>
<keyword evidence="1" id="KW-0472">Membrane</keyword>
<evidence type="ECO:0000313" key="3">
    <source>
        <dbReference type="EMBL" id="MCZ0704000.1"/>
    </source>
</evidence>
<evidence type="ECO:0000313" key="4">
    <source>
        <dbReference type="Proteomes" id="UP001084197"/>
    </source>
</evidence>
<dbReference type="NCBIfam" id="TIGR00426">
    <property type="entry name" value="competence protein ComEA helix-hairpin-helix repeat region"/>
    <property type="match status" value="1"/>
</dbReference>
<dbReference type="SUPFAM" id="SSF47781">
    <property type="entry name" value="RuvA domain 2-like"/>
    <property type="match status" value="1"/>
</dbReference>
<keyword evidence="1" id="KW-1133">Transmembrane helix</keyword>
<dbReference type="InterPro" id="IPR010994">
    <property type="entry name" value="RuvA_2-like"/>
</dbReference>
<keyword evidence="4" id="KW-1185">Reference proteome</keyword>
<dbReference type="PANTHER" id="PTHR21180:SF32">
    <property type="entry name" value="ENDONUCLEASE_EXONUCLEASE_PHOSPHATASE FAMILY DOMAIN-CONTAINING PROTEIN 1"/>
    <property type="match status" value="1"/>
</dbReference>
<dbReference type="InterPro" id="IPR003583">
    <property type="entry name" value="Hlx-hairpin-Hlx_DNA-bd_motif"/>
</dbReference>
<dbReference type="PANTHER" id="PTHR21180">
    <property type="entry name" value="ENDONUCLEASE/EXONUCLEASE/PHOSPHATASE FAMILY DOMAIN-CONTAINING PROTEIN 1"/>
    <property type="match status" value="1"/>
</dbReference>
<dbReference type="GO" id="GO:0003677">
    <property type="term" value="F:DNA binding"/>
    <property type="evidence" value="ECO:0007669"/>
    <property type="project" value="InterPro"/>
</dbReference>
<feature type="domain" description="Helix-hairpin-helix DNA-binding motif class 1" evidence="2">
    <location>
        <begin position="153"/>
        <end position="172"/>
    </location>
</feature>
<dbReference type="EMBL" id="JAPRAT010000026">
    <property type="protein sequence ID" value="MCZ0704000.1"/>
    <property type="molecule type" value="Genomic_DNA"/>
</dbReference>
<reference evidence="3" key="1">
    <citation type="submission" date="2022-11" db="EMBL/GenBank/DDBJ databases">
        <title>WGS of Natronobacillus azotifigens 24KS-1, an anaerobic diazotrophic haloalkaliphile from soda-rich habitats.</title>
        <authorList>
            <person name="Sorokin D.Y."/>
            <person name="Merkel A.Y."/>
        </authorList>
    </citation>
    <scope>NUCLEOTIDE SEQUENCE</scope>
    <source>
        <strain evidence="3">24KS-1</strain>
    </source>
</reference>
<proteinExistence type="predicted"/>
<feature type="domain" description="Helix-hairpin-helix DNA-binding motif class 1" evidence="2">
    <location>
        <begin position="183"/>
        <end position="202"/>
    </location>
</feature>
<dbReference type="Proteomes" id="UP001084197">
    <property type="component" value="Unassembled WGS sequence"/>
</dbReference>
<keyword evidence="1" id="KW-0812">Transmembrane</keyword>
<dbReference type="AlphaFoldDB" id="A0A9J6REC1"/>
<comment type="caution">
    <text evidence="3">The sequence shown here is derived from an EMBL/GenBank/DDBJ whole genome shotgun (WGS) entry which is preliminary data.</text>
</comment>
<dbReference type="GO" id="GO:0015628">
    <property type="term" value="P:protein secretion by the type II secretion system"/>
    <property type="evidence" value="ECO:0007669"/>
    <property type="project" value="TreeGrafter"/>
</dbReference>
<dbReference type="RefSeq" id="WP_268780765.1">
    <property type="nucleotide sequence ID" value="NZ_JAPRAT010000026.1"/>
</dbReference>
<accession>A0A9J6REC1</accession>